<dbReference type="SUPFAM" id="SSF49899">
    <property type="entry name" value="Concanavalin A-like lectins/glucanases"/>
    <property type="match status" value="1"/>
</dbReference>
<dbReference type="GO" id="GO:0004553">
    <property type="term" value="F:hydrolase activity, hydrolyzing O-glycosyl compounds"/>
    <property type="evidence" value="ECO:0007669"/>
    <property type="project" value="InterPro"/>
</dbReference>
<dbReference type="InterPro" id="IPR044791">
    <property type="entry name" value="Beta-glucanase/XTH"/>
</dbReference>
<sequence length="175" mass="20924">MHTNIFTQGKGNREQQFKLWFDPTANFHNYTIHWNPTAVVWYVDSIPIRVYRNYKSEGIGFPDEQGMQVYSSLWNADNWATRGGLVKIDWTGAPFRAGLRKFNARACKWDGPVSIFQCAYPNEANWWTSPDYMQLSSDQQWKLKWVRDNYMIYNYCTDYERFHWQMAPECSKPQY</sequence>
<dbReference type="GO" id="GO:0016762">
    <property type="term" value="F:xyloglucan:xyloglucosyl transferase activity"/>
    <property type="evidence" value="ECO:0007669"/>
    <property type="project" value="UniProtKB-EC"/>
</dbReference>
<dbReference type="PROSITE" id="PS51762">
    <property type="entry name" value="GH16_2"/>
    <property type="match status" value="1"/>
</dbReference>
<dbReference type="GO" id="GO:0030246">
    <property type="term" value="F:carbohydrate binding"/>
    <property type="evidence" value="ECO:0007669"/>
    <property type="project" value="UniProtKB-KW"/>
</dbReference>
<reference evidence="7 8" key="1">
    <citation type="journal article" date="2018" name="Mol. Plant">
        <title>The genome of Artemisia annua provides insight into the evolution of Asteraceae family and artemisinin biosynthesis.</title>
        <authorList>
            <person name="Shen Q."/>
            <person name="Zhang L."/>
            <person name="Liao Z."/>
            <person name="Wang S."/>
            <person name="Yan T."/>
            <person name="Shi P."/>
            <person name="Liu M."/>
            <person name="Fu X."/>
            <person name="Pan Q."/>
            <person name="Wang Y."/>
            <person name="Lv Z."/>
            <person name="Lu X."/>
            <person name="Zhang F."/>
            <person name="Jiang W."/>
            <person name="Ma Y."/>
            <person name="Chen M."/>
            <person name="Hao X."/>
            <person name="Li L."/>
            <person name="Tang Y."/>
            <person name="Lv G."/>
            <person name="Zhou Y."/>
            <person name="Sun X."/>
            <person name="Brodelius P.E."/>
            <person name="Rose J.K.C."/>
            <person name="Tang K."/>
        </authorList>
    </citation>
    <scope>NUCLEOTIDE SEQUENCE [LARGE SCALE GENOMIC DNA]</scope>
    <source>
        <strain evidence="8">cv. Huhao1</strain>
        <tissue evidence="7">Leaf</tissue>
    </source>
</reference>
<organism evidence="7 8">
    <name type="scientific">Artemisia annua</name>
    <name type="common">Sweet wormwood</name>
    <dbReference type="NCBI Taxonomy" id="35608"/>
    <lineage>
        <taxon>Eukaryota</taxon>
        <taxon>Viridiplantae</taxon>
        <taxon>Streptophyta</taxon>
        <taxon>Embryophyta</taxon>
        <taxon>Tracheophyta</taxon>
        <taxon>Spermatophyta</taxon>
        <taxon>Magnoliopsida</taxon>
        <taxon>eudicotyledons</taxon>
        <taxon>Gunneridae</taxon>
        <taxon>Pentapetalae</taxon>
        <taxon>asterids</taxon>
        <taxon>campanulids</taxon>
        <taxon>Asterales</taxon>
        <taxon>Asteraceae</taxon>
        <taxon>Asteroideae</taxon>
        <taxon>Anthemideae</taxon>
        <taxon>Artemisiinae</taxon>
        <taxon>Artemisia</taxon>
    </lineage>
</organism>
<evidence type="ECO:0000313" key="7">
    <source>
        <dbReference type="EMBL" id="PWA65661.1"/>
    </source>
</evidence>
<dbReference type="EC" id="2.4.1.207" evidence="1"/>
<dbReference type="GO" id="GO:0044042">
    <property type="term" value="P:glucan metabolic process"/>
    <property type="evidence" value="ECO:0007669"/>
    <property type="project" value="InterPro"/>
</dbReference>
<dbReference type="STRING" id="35608.A0A2U1MWM3"/>
<feature type="domain" description="GH16" evidence="6">
    <location>
        <begin position="1"/>
        <end position="99"/>
    </location>
</feature>
<dbReference type="InterPro" id="IPR010713">
    <property type="entry name" value="XET_C"/>
</dbReference>
<keyword evidence="8" id="KW-1185">Reference proteome</keyword>
<gene>
    <name evidence="7" type="ORF">CTI12_AA332430</name>
</gene>
<name>A0A2U1MWM3_ARTAN</name>
<keyword evidence="7" id="KW-0430">Lectin</keyword>
<evidence type="ECO:0000313" key="8">
    <source>
        <dbReference type="Proteomes" id="UP000245207"/>
    </source>
</evidence>
<dbReference type="Pfam" id="PF06955">
    <property type="entry name" value="XET_C"/>
    <property type="match status" value="1"/>
</dbReference>
<dbReference type="InterPro" id="IPR000757">
    <property type="entry name" value="Beta-glucanase-like"/>
</dbReference>
<accession>A0A2U1MWM3</accession>
<dbReference type="OrthoDB" id="4781at2759"/>
<dbReference type="InterPro" id="IPR013320">
    <property type="entry name" value="ConA-like_dom_sf"/>
</dbReference>
<dbReference type="Pfam" id="PF00722">
    <property type="entry name" value="Glyco_hydro_16"/>
    <property type="match status" value="1"/>
</dbReference>
<comment type="catalytic activity">
    <reaction evidence="5">
        <text>breaks a beta-(1-&gt;4) bond in the backbone of a xyloglucan and transfers the xyloglucanyl segment on to O-4 of the non-reducing terminal glucose residue of an acceptor, which can be a xyloglucan or an oligosaccharide of xyloglucan.</text>
        <dbReference type="EC" id="2.4.1.207"/>
    </reaction>
</comment>
<dbReference type="AlphaFoldDB" id="A0A2U1MWM3"/>
<dbReference type="PANTHER" id="PTHR31062">
    <property type="entry name" value="XYLOGLUCAN ENDOTRANSGLUCOSYLASE/HYDROLASE PROTEIN 8-RELATED"/>
    <property type="match status" value="1"/>
</dbReference>
<keyword evidence="4" id="KW-0326">Glycosidase</keyword>
<comment type="caution">
    <text evidence="7">The sequence shown here is derived from an EMBL/GenBank/DDBJ whole genome shotgun (WGS) entry which is preliminary data.</text>
</comment>
<evidence type="ECO:0000256" key="1">
    <source>
        <dbReference type="ARBA" id="ARBA00012152"/>
    </source>
</evidence>
<evidence type="ECO:0000256" key="3">
    <source>
        <dbReference type="ARBA" id="ARBA00022801"/>
    </source>
</evidence>
<evidence type="ECO:0000256" key="5">
    <source>
        <dbReference type="ARBA" id="ARBA00034022"/>
    </source>
</evidence>
<dbReference type="GO" id="GO:0048046">
    <property type="term" value="C:apoplast"/>
    <property type="evidence" value="ECO:0007669"/>
    <property type="project" value="InterPro"/>
</dbReference>
<evidence type="ECO:0000256" key="4">
    <source>
        <dbReference type="ARBA" id="ARBA00023295"/>
    </source>
</evidence>
<keyword evidence="3 7" id="KW-0378">Hydrolase</keyword>
<protein>
    <recommendedName>
        <fullName evidence="1">xyloglucan:xyloglucosyl transferase</fullName>
        <ecNumber evidence="1">2.4.1.207</ecNumber>
    </recommendedName>
</protein>
<evidence type="ECO:0000256" key="2">
    <source>
        <dbReference type="ARBA" id="ARBA00022679"/>
    </source>
</evidence>
<keyword evidence="2" id="KW-0808">Transferase</keyword>
<dbReference type="Proteomes" id="UP000245207">
    <property type="component" value="Unassembled WGS sequence"/>
</dbReference>
<dbReference type="EMBL" id="PKPP01004177">
    <property type="protein sequence ID" value="PWA65661.1"/>
    <property type="molecule type" value="Genomic_DNA"/>
</dbReference>
<proteinExistence type="predicted"/>
<dbReference type="Gene3D" id="2.60.120.200">
    <property type="match status" value="1"/>
</dbReference>
<evidence type="ECO:0000259" key="6">
    <source>
        <dbReference type="PROSITE" id="PS51762"/>
    </source>
</evidence>